<dbReference type="SUPFAM" id="SSF52016">
    <property type="entry name" value="LeuD/IlvD-like"/>
    <property type="match status" value="1"/>
</dbReference>
<accession>A0A644YFX8</accession>
<organism evidence="3">
    <name type="scientific">bioreactor metagenome</name>
    <dbReference type="NCBI Taxonomy" id="1076179"/>
    <lineage>
        <taxon>unclassified sequences</taxon>
        <taxon>metagenomes</taxon>
        <taxon>ecological metagenomes</taxon>
    </lineage>
</organism>
<comment type="caution">
    <text evidence="3">The sequence shown here is derived from an EMBL/GenBank/DDBJ whole genome shotgun (WGS) entry which is preliminary data.</text>
</comment>
<dbReference type="InterPro" id="IPR002840">
    <property type="entry name" value="PMDh-S-like_dom"/>
</dbReference>
<gene>
    <name evidence="3" type="ORF">SDC9_73749</name>
</gene>
<name>A0A644YFX8_9ZZZZ</name>
<dbReference type="Gene3D" id="3.50.30.10">
    <property type="entry name" value="Phosphohistidine domain"/>
    <property type="match status" value="1"/>
</dbReference>
<sequence>MGEKGENLLMNQLFSCREISGGIAEGEVLISADQILFYHADPASGIIAERGHALEGVSVKDKILVFPGGKGSSVVQMDGLYKLELNGSAPLAFIVRSPDTVLVSSAIIMELPMVDRVEESFYRTIQTGDRIRLDTARQTIELLGARVTEENLRPAPL</sequence>
<dbReference type="AlphaFoldDB" id="A0A644YFX8"/>
<dbReference type="GO" id="GO:0016829">
    <property type="term" value="F:lyase activity"/>
    <property type="evidence" value="ECO:0007669"/>
    <property type="project" value="UniProtKB-KW"/>
</dbReference>
<reference evidence="3" key="1">
    <citation type="submission" date="2019-08" db="EMBL/GenBank/DDBJ databases">
        <authorList>
            <person name="Kucharzyk K."/>
            <person name="Murdoch R.W."/>
            <person name="Higgins S."/>
            <person name="Loffler F."/>
        </authorList>
    </citation>
    <scope>NUCLEOTIDE SEQUENCE</scope>
</reference>
<feature type="domain" description="Phosphomevalonate dehydratase small subunit-like" evidence="2">
    <location>
        <begin position="38"/>
        <end position="114"/>
    </location>
</feature>
<evidence type="ECO:0000259" key="2">
    <source>
        <dbReference type="Pfam" id="PF01989"/>
    </source>
</evidence>
<dbReference type="Pfam" id="PF01989">
    <property type="entry name" value="AcnX_swivel_put"/>
    <property type="match status" value="1"/>
</dbReference>
<keyword evidence="1" id="KW-0456">Lyase</keyword>
<dbReference type="EMBL" id="VSSQ01004941">
    <property type="protein sequence ID" value="MPM27239.1"/>
    <property type="molecule type" value="Genomic_DNA"/>
</dbReference>
<proteinExistence type="predicted"/>
<evidence type="ECO:0000313" key="3">
    <source>
        <dbReference type="EMBL" id="MPM27239.1"/>
    </source>
</evidence>
<evidence type="ECO:0000256" key="1">
    <source>
        <dbReference type="ARBA" id="ARBA00023239"/>
    </source>
</evidence>
<protein>
    <recommendedName>
        <fullName evidence="2">Phosphomevalonate dehydratase small subunit-like domain-containing protein</fullName>
    </recommendedName>
</protein>